<dbReference type="EMBL" id="JBHSAY010000010">
    <property type="protein sequence ID" value="MFC4133433.1"/>
    <property type="molecule type" value="Genomic_DNA"/>
</dbReference>
<evidence type="ECO:0000256" key="3">
    <source>
        <dbReference type="ARBA" id="ARBA00023326"/>
    </source>
</evidence>
<dbReference type="Proteomes" id="UP001595816">
    <property type="component" value="Unassembled WGS sequence"/>
</dbReference>
<proteinExistence type="predicted"/>
<gene>
    <name evidence="7" type="ORF">ACFOZ4_22710</name>
</gene>
<keyword evidence="4" id="KW-0732">Signal</keyword>
<dbReference type="SMART" id="SM00637">
    <property type="entry name" value="CBD_II"/>
    <property type="match status" value="1"/>
</dbReference>
<dbReference type="CDD" id="cd00063">
    <property type="entry name" value="FN3"/>
    <property type="match status" value="1"/>
</dbReference>
<organism evidence="7 8">
    <name type="scientific">Hamadaea flava</name>
    <dbReference type="NCBI Taxonomy" id="1742688"/>
    <lineage>
        <taxon>Bacteria</taxon>
        <taxon>Bacillati</taxon>
        <taxon>Actinomycetota</taxon>
        <taxon>Actinomycetes</taxon>
        <taxon>Micromonosporales</taxon>
        <taxon>Micromonosporaceae</taxon>
        <taxon>Hamadaea</taxon>
    </lineage>
</organism>
<keyword evidence="8" id="KW-1185">Reference proteome</keyword>
<dbReference type="InterPro" id="IPR003961">
    <property type="entry name" value="FN3_dom"/>
</dbReference>
<name>A0ABV8LST9_9ACTN</name>
<protein>
    <submittedName>
        <fullName evidence="7">Cellulose binding domain-containing protein</fullName>
    </submittedName>
</protein>
<evidence type="ECO:0000256" key="2">
    <source>
        <dbReference type="ARBA" id="ARBA00023295"/>
    </source>
</evidence>
<evidence type="ECO:0000256" key="4">
    <source>
        <dbReference type="SAM" id="SignalP"/>
    </source>
</evidence>
<accession>A0ABV8LST9</accession>
<dbReference type="Pfam" id="PF00041">
    <property type="entry name" value="fn3"/>
    <property type="match status" value="1"/>
</dbReference>
<dbReference type="InterPro" id="IPR013783">
    <property type="entry name" value="Ig-like_fold"/>
</dbReference>
<dbReference type="InterPro" id="IPR001919">
    <property type="entry name" value="CBD2"/>
</dbReference>
<dbReference type="PROSITE" id="PS50853">
    <property type="entry name" value="FN3"/>
    <property type="match status" value="1"/>
</dbReference>
<keyword evidence="3" id="KW-0624">Polysaccharide degradation</keyword>
<dbReference type="PANTHER" id="PTHR43576:SF2">
    <property type="entry name" value="INTRACELLULAR EXO-ALPHA-L-ARABINOFURANOSIDASE 2"/>
    <property type="match status" value="1"/>
</dbReference>
<dbReference type="Gene3D" id="2.60.40.290">
    <property type="match status" value="1"/>
</dbReference>
<dbReference type="Pfam" id="PF00553">
    <property type="entry name" value="CBM_2"/>
    <property type="match status" value="1"/>
</dbReference>
<evidence type="ECO:0000313" key="7">
    <source>
        <dbReference type="EMBL" id="MFC4133433.1"/>
    </source>
</evidence>
<dbReference type="PANTHER" id="PTHR43576">
    <property type="entry name" value="ALPHA-L-ARABINOFURANOSIDASE C-RELATED"/>
    <property type="match status" value="1"/>
</dbReference>
<feature type="domain" description="Fibronectin type-III" evidence="5">
    <location>
        <begin position="478"/>
        <end position="566"/>
    </location>
</feature>
<dbReference type="InterPro" id="IPR036116">
    <property type="entry name" value="FN3_sf"/>
</dbReference>
<evidence type="ECO:0000259" key="5">
    <source>
        <dbReference type="PROSITE" id="PS50853"/>
    </source>
</evidence>
<dbReference type="SUPFAM" id="SSF49384">
    <property type="entry name" value="Carbohydrate-binding domain"/>
    <property type="match status" value="1"/>
</dbReference>
<dbReference type="InterPro" id="IPR017853">
    <property type="entry name" value="GH"/>
</dbReference>
<reference evidence="8" key="1">
    <citation type="journal article" date="2019" name="Int. J. Syst. Evol. Microbiol.">
        <title>The Global Catalogue of Microorganisms (GCM) 10K type strain sequencing project: providing services to taxonomists for standard genome sequencing and annotation.</title>
        <authorList>
            <consortium name="The Broad Institute Genomics Platform"/>
            <consortium name="The Broad Institute Genome Sequencing Center for Infectious Disease"/>
            <person name="Wu L."/>
            <person name="Ma J."/>
        </authorList>
    </citation>
    <scope>NUCLEOTIDE SEQUENCE [LARGE SCALE GENOMIC DNA]</scope>
    <source>
        <strain evidence="8">CGMCC 4.7289</strain>
    </source>
</reference>
<dbReference type="SUPFAM" id="SSF49265">
    <property type="entry name" value="Fibronectin type III"/>
    <property type="match status" value="1"/>
</dbReference>
<dbReference type="PROSITE" id="PS51173">
    <property type="entry name" value="CBM2"/>
    <property type="match status" value="1"/>
</dbReference>
<keyword evidence="2" id="KW-0326">Glycosidase</keyword>
<evidence type="ECO:0000259" key="6">
    <source>
        <dbReference type="PROSITE" id="PS51173"/>
    </source>
</evidence>
<dbReference type="Gene3D" id="3.20.20.80">
    <property type="entry name" value="Glycosidases"/>
    <property type="match status" value="1"/>
</dbReference>
<evidence type="ECO:0000256" key="1">
    <source>
        <dbReference type="ARBA" id="ARBA00023277"/>
    </source>
</evidence>
<dbReference type="InterPro" id="IPR012291">
    <property type="entry name" value="CBM2_carb-bd_dom_sf"/>
</dbReference>
<dbReference type="InterPro" id="IPR013780">
    <property type="entry name" value="Glyco_hydro_b"/>
</dbReference>
<evidence type="ECO:0000313" key="8">
    <source>
        <dbReference type="Proteomes" id="UP001595816"/>
    </source>
</evidence>
<dbReference type="InterPro" id="IPR008965">
    <property type="entry name" value="CBM2/CBM3_carb-bd_dom_sf"/>
</dbReference>
<keyword evidence="2" id="KW-0378">Hydrolase</keyword>
<dbReference type="RefSeq" id="WP_253760774.1">
    <property type="nucleotide sequence ID" value="NZ_JAMZDZ010000001.1"/>
</dbReference>
<dbReference type="Gene3D" id="2.60.40.10">
    <property type="entry name" value="Immunoglobulins"/>
    <property type="match status" value="1"/>
</dbReference>
<dbReference type="SMART" id="SM00060">
    <property type="entry name" value="FN3"/>
    <property type="match status" value="1"/>
</dbReference>
<feature type="chain" id="PRO_5047303328" evidence="4">
    <location>
        <begin position="30"/>
        <end position="673"/>
    </location>
</feature>
<dbReference type="SUPFAM" id="SSF51445">
    <property type="entry name" value="(Trans)glycosidases"/>
    <property type="match status" value="1"/>
</dbReference>
<feature type="domain" description="CBM2" evidence="6">
    <location>
        <begin position="562"/>
        <end position="673"/>
    </location>
</feature>
<comment type="caution">
    <text evidence="7">The sequence shown here is derived from an EMBL/GenBank/DDBJ whole genome shotgun (WGS) entry which is preliminary data.</text>
</comment>
<dbReference type="Gene3D" id="2.60.40.1180">
    <property type="entry name" value="Golgi alpha-mannosidase II"/>
    <property type="match status" value="1"/>
</dbReference>
<feature type="signal peptide" evidence="4">
    <location>
        <begin position="1"/>
        <end position="29"/>
    </location>
</feature>
<keyword evidence="1" id="KW-0119">Carbohydrate metabolism</keyword>
<sequence length="673" mass="69896">MRKSRIALLALTLAAANLAVPTGPATAEAAPVTVTVNARAGLDNVSDAAYGVNHAVWDTALGTNAVADLLKDAGTQIMRYPGGSYSDIYHWKTNTAPGGYVAPDTDFDHFMAGVQRANAQAMVIANYGTGTPEEAAEWVRYANVEKNYGVKYWEIGNELYGNGHYGSNWEADDHADKSPAGYATVVKQYAQAMKAVDPTVKIGVVLTTPGNWPDGIVAGGDAGTWNQVVLQIAGPSVDFAILHWYPGGSNGPEALSKTAQVTDAVWLARQQITKYAGKNLGIALTEINTGYGQNTQPGALFAADAYASLTAAGVFSVDWWNVHNGIGTVSTVAGHTDYGDFGMLSSANCTADGTVCQPAFNTPFGPYFGLSLASKFAPAGAQLVRAAASDPLVKTHAARKPNGDLSVLLINEDEANAKSVTLSYAGYSPATTAQVAGYGNGDTAITTASGTATSVTLAPYSLTVLTLHPTAAVTGPAQPARPAASGVTATDATLSWPAGTAGLKYEVHRQNGTITEQWGETTGTSFTVHNLTPGTRYTANVIARDGTGKVSWASPPVTFQTGTPSAAPCAVTFADVNDWGNGYVGSVDITNTGTNPIDTWNLAFTWPTAWQQVSGGWNGTWTSTGAAVRVSNADFNRTIAPGATVNVGFVGAYQGPNVLPALFTLNGALCTTR</sequence>